<sequence>MTQSSWSLLTLALAMTILPHARAEGETSIWIDEIPLYTQLAACAQDRISAIVRAQSSGCNDDSAHTSFACFCIQQSSKFSSIISTAVAQQCSRLATQVTTSGTVDRRAAHITSVADRRGAVVRQAIATTTGVAENVSSALEVFESYCAKSTDISLCKSTIERFLEVTNEYSISRTYINKCASDDGRDSHPSSANHYSCSSTDL</sequence>
<keyword evidence="2" id="KW-0732">Signal</keyword>
<evidence type="ECO:0000313" key="4">
    <source>
        <dbReference type="Proteomes" id="UP000800038"/>
    </source>
</evidence>
<proteinExistence type="predicted"/>
<feature type="compositionally biased region" description="Polar residues" evidence="1">
    <location>
        <begin position="190"/>
        <end position="203"/>
    </location>
</feature>
<dbReference type="EMBL" id="ML975998">
    <property type="protein sequence ID" value="KAF1947376.1"/>
    <property type="molecule type" value="Genomic_DNA"/>
</dbReference>
<feature type="region of interest" description="Disordered" evidence="1">
    <location>
        <begin position="183"/>
        <end position="203"/>
    </location>
</feature>
<keyword evidence="4" id="KW-1185">Reference proteome</keyword>
<protein>
    <recommendedName>
        <fullName evidence="5">Extracellular membrane protein CFEM domain-containing protein</fullName>
    </recommendedName>
</protein>
<dbReference type="Proteomes" id="UP000800038">
    <property type="component" value="Unassembled WGS sequence"/>
</dbReference>
<gene>
    <name evidence="3" type="ORF">EJ02DRAFT_88587</name>
</gene>
<name>A0A6A5T9F5_9PLEO</name>
<dbReference type="OrthoDB" id="3794517at2759"/>
<evidence type="ECO:0000256" key="2">
    <source>
        <dbReference type="SAM" id="SignalP"/>
    </source>
</evidence>
<evidence type="ECO:0000256" key="1">
    <source>
        <dbReference type="SAM" id="MobiDB-lite"/>
    </source>
</evidence>
<reference evidence="3" key="1">
    <citation type="journal article" date="2020" name="Stud. Mycol.">
        <title>101 Dothideomycetes genomes: a test case for predicting lifestyles and emergence of pathogens.</title>
        <authorList>
            <person name="Haridas S."/>
            <person name="Albert R."/>
            <person name="Binder M."/>
            <person name="Bloem J."/>
            <person name="Labutti K."/>
            <person name="Salamov A."/>
            <person name="Andreopoulos B."/>
            <person name="Baker S."/>
            <person name="Barry K."/>
            <person name="Bills G."/>
            <person name="Bluhm B."/>
            <person name="Cannon C."/>
            <person name="Castanera R."/>
            <person name="Culley D."/>
            <person name="Daum C."/>
            <person name="Ezra D."/>
            <person name="Gonzalez J."/>
            <person name="Henrissat B."/>
            <person name="Kuo A."/>
            <person name="Liang C."/>
            <person name="Lipzen A."/>
            <person name="Lutzoni F."/>
            <person name="Magnuson J."/>
            <person name="Mondo S."/>
            <person name="Nolan M."/>
            <person name="Ohm R."/>
            <person name="Pangilinan J."/>
            <person name="Park H.-J."/>
            <person name="Ramirez L."/>
            <person name="Alfaro M."/>
            <person name="Sun H."/>
            <person name="Tritt A."/>
            <person name="Yoshinaga Y."/>
            <person name="Zwiers L.-H."/>
            <person name="Turgeon B."/>
            <person name="Goodwin S."/>
            <person name="Spatafora J."/>
            <person name="Crous P."/>
            <person name="Grigoriev I."/>
        </authorList>
    </citation>
    <scope>NUCLEOTIDE SEQUENCE</scope>
    <source>
        <strain evidence="3">CBS 161.51</strain>
    </source>
</reference>
<organism evidence="3 4">
    <name type="scientific">Clathrospora elynae</name>
    <dbReference type="NCBI Taxonomy" id="706981"/>
    <lineage>
        <taxon>Eukaryota</taxon>
        <taxon>Fungi</taxon>
        <taxon>Dikarya</taxon>
        <taxon>Ascomycota</taxon>
        <taxon>Pezizomycotina</taxon>
        <taxon>Dothideomycetes</taxon>
        <taxon>Pleosporomycetidae</taxon>
        <taxon>Pleosporales</taxon>
        <taxon>Diademaceae</taxon>
        <taxon>Clathrospora</taxon>
    </lineage>
</organism>
<dbReference type="AlphaFoldDB" id="A0A6A5T9F5"/>
<evidence type="ECO:0008006" key="5">
    <source>
        <dbReference type="Google" id="ProtNLM"/>
    </source>
</evidence>
<feature type="chain" id="PRO_5025580450" description="Extracellular membrane protein CFEM domain-containing protein" evidence="2">
    <location>
        <begin position="24"/>
        <end position="203"/>
    </location>
</feature>
<accession>A0A6A5T9F5</accession>
<feature type="signal peptide" evidence="2">
    <location>
        <begin position="1"/>
        <end position="23"/>
    </location>
</feature>
<evidence type="ECO:0000313" key="3">
    <source>
        <dbReference type="EMBL" id="KAF1947376.1"/>
    </source>
</evidence>